<keyword evidence="7" id="KW-1185">Reference proteome</keyword>
<dbReference type="InterPro" id="IPR050446">
    <property type="entry name" value="FAD-oxidoreductase/Apoptosis"/>
</dbReference>
<dbReference type="PANTHER" id="PTHR43557:SF2">
    <property type="entry name" value="RIESKE DOMAIN-CONTAINING PROTEIN-RELATED"/>
    <property type="match status" value="1"/>
</dbReference>
<evidence type="ECO:0000313" key="7">
    <source>
        <dbReference type="Proteomes" id="UP000184295"/>
    </source>
</evidence>
<evidence type="ECO:0000256" key="2">
    <source>
        <dbReference type="ARBA" id="ARBA00022630"/>
    </source>
</evidence>
<evidence type="ECO:0000256" key="3">
    <source>
        <dbReference type="ARBA" id="ARBA00022827"/>
    </source>
</evidence>
<dbReference type="STRING" id="1121881.SAMN02745225_01450"/>
<gene>
    <name evidence="6" type="ORF">SAMN02745225_01450</name>
</gene>
<proteinExistence type="predicted"/>
<evidence type="ECO:0000313" key="6">
    <source>
        <dbReference type="EMBL" id="SHE72762.1"/>
    </source>
</evidence>
<evidence type="ECO:0000256" key="1">
    <source>
        <dbReference type="ARBA" id="ARBA00001974"/>
    </source>
</evidence>
<evidence type="ECO:0000259" key="5">
    <source>
        <dbReference type="Pfam" id="PF07992"/>
    </source>
</evidence>
<reference evidence="7" key="1">
    <citation type="submission" date="2016-11" db="EMBL/GenBank/DDBJ databases">
        <authorList>
            <person name="Varghese N."/>
            <person name="Submissions S."/>
        </authorList>
    </citation>
    <scope>NUCLEOTIDE SEQUENCE [LARGE SCALE GENOMIC DNA]</scope>
    <source>
        <strain evidence="7">DSM 19514</strain>
    </source>
</reference>
<dbReference type="AlphaFoldDB" id="A0A1M4VVJ2"/>
<name>A0A1M4VVJ2_9ACTN</name>
<evidence type="ECO:0000256" key="4">
    <source>
        <dbReference type="ARBA" id="ARBA00023002"/>
    </source>
</evidence>
<sequence length="389" mass="42216">MTQSSIERCVIVGASLAGFRSARELRRLGFKGEIVLIGEEHHHPYQRPPLSKQILKGTTSKERVYLRGTVEEPFSLRLGVTATSIDQNNRVVFTSDHEDLSYDALIVATGATPITPPGLAPSTRVMYFRTLDDAVKLRASISSSMRIGILGAGFIGSEIASSLVGQVSDVVLFDASPTPMAQALGTHLAKKLSDLHRKMGVKTCFGEPIGVVETDAGSTLIANGSSKSYELDLLVVGVGVRPATNWLGQDSGFQLGREGALLADSCGRIDEEGVHFAVGDVASWYSPHYKKNLHIEHFESAVNQALNVARYITNAEQVVHELPFAWTEQHGHLIQTIGVRTEGSEEEVITKDAQTVVYFHDGLRLTGAALFDGSEHLPEIKSRITNSLE</sequence>
<dbReference type="RefSeq" id="WP_072790578.1">
    <property type="nucleotide sequence ID" value="NZ_FQUL01000019.1"/>
</dbReference>
<accession>A0A1M4VVJ2</accession>
<comment type="cofactor">
    <cofactor evidence="1">
        <name>FAD</name>
        <dbReference type="ChEBI" id="CHEBI:57692"/>
    </cofactor>
</comment>
<dbReference type="GO" id="GO:0016651">
    <property type="term" value="F:oxidoreductase activity, acting on NAD(P)H"/>
    <property type="evidence" value="ECO:0007669"/>
    <property type="project" value="TreeGrafter"/>
</dbReference>
<dbReference type="Gene3D" id="3.50.50.60">
    <property type="entry name" value="FAD/NAD(P)-binding domain"/>
    <property type="match status" value="2"/>
</dbReference>
<dbReference type="InterPro" id="IPR036188">
    <property type="entry name" value="FAD/NAD-bd_sf"/>
</dbReference>
<keyword evidence="4" id="KW-0560">Oxidoreductase</keyword>
<dbReference type="PANTHER" id="PTHR43557">
    <property type="entry name" value="APOPTOSIS-INDUCING FACTOR 1"/>
    <property type="match status" value="1"/>
</dbReference>
<dbReference type="EMBL" id="FQUL01000019">
    <property type="protein sequence ID" value="SHE72762.1"/>
    <property type="molecule type" value="Genomic_DNA"/>
</dbReference>
<dbReference type="OrthoDB" id="4475657at2"/>
<dbReference type="InterPro" id="IPR016156">
    <property type="entry name" value="FAD/NAD-linked_Rdtase_dimer_sf"/>
</dbReference>
<dbReference type="SUPFAM" id="SSF55424">
    <property type="entry name" value="FAD/NAD-linked reductases, dimerisation (C-terminal) domain"/>
    <property type="match status" value="1"/>
</dbReference>
<keyword evidence="2" id="KW-0285">Flavoprotein</keyword>
<dbReference type="PRINTS" id="PR00368">
    <property type="entry name" value="FADPNR"/>
</dbReference>
<dbReference type="GO" id="GO:0005737">
    <property type="term" value="C:cytoplasm"/>
    <property type="evidence" value="ECO:0007669"/>
    <property type="project" value="TreeGrafter"/>
</dbReference>
<dbReference type="Proteomes" id="UP000184295">
    <property type="component" value="Unassembled WGS sequence"/>
</dbReference>
<keyword evidence="3" id="KW-0274">FAD</keyword>
<dbReference type="InterPro" id="IPR023753">
    <property type="entry name" value="FAD/NAD-binding_dom"/>
</dbReference>
<organism evidence="6 7">
    <name type="scientific">Ferrithrix thermotolerans DSM 19514</name>
    <dbReference type="NCBI Taxonomy" id="1121881"/>
    <lineage>
        <taxon>Bacteria</taxon>
        <taxon>Bacillati</taxon>
        <taxon>Actinomycetota</taxon>
        <taxon>Acidimicrobiia</taxon>
        <taxon>Acidimicrobiales</taxon>
        <taxon>Acidimicrobiaceae</taxon>
        <taxon>Ferrithrix</taxon>
    </lineage>
</organism>
<feature type="domain" description="FAD/NAD(P)-binding" evidence="5">
    <location>
        <begin position="8"/>
        <end position="305"/>
    </location>
</feature>
<dbReference type="Pfam" id="PF07992">
    <property type="entry name" value="Pyr_redox_2"/>
    <property type="match status" value="1"/>
</dbReference>
<dbReference type="SUPFAM" id="SSF51905">
    <property type="entry name" value="FAD/NAD(P)-binding domain"/>
    <property type="match status" value="2"/>
</dbReference>
<protein>
    <submittedName>
        <fullName evidence="6">Pyridine nucleotide-disulphide oxidoreductase</fullName>
    </submittedName>
</protein>